<feature type="compositionally biased region" description="Basic and acidic residues" evidence="1">
    <location>
        <begin position="65"/>
        <end position="82"/>
    </location>
</feature>
<reference evidence="3" key="1">
    <citation type="submission" date="2014-09" db="EMBL/GenBank/DDBJ databases">
        <authorList>
            <person name="Mudge J."/>
            <person name="Ramaraj T."/>
            <person name="Lindquist I.E."/>
            <person name="Bharti A.K."/>
            <person name="Sundararajan A."/>
            <person name="Cameron C.T."/>
            <person name="Woodward J.E."/>
            <person name="May G.D."/>
            <person name="Brubaker C."/>
            <person name="Broadhvest J."/>
            <person name="Wilkins T.A."/>
        </authorList>
    </citation>
    <scope>NUCLEOTIDE SEQUENCE</scope>
    <source>
        <strain evidence="3">cv. AKA8401</strain>
    </source>
</reference>
<dbReference type="Proteomes" id="UP000032142">
    <property type="component" value="Unassembled WGS sequence"/>
</dbReference>
<sequence>MKEEKKQDVRASSAPLRGRPQKNPESGASSKGVTRDAMARSKGKAPMRTYAIYAREEAESPDVITGEHKRAKEIRNGPKMEKIGQNTESTRPEAPHTGRPYGRVNLAGSNTA</sequence>
<keyword evidence="3" id="KW-1185">Reference proteome</keyword>
<gene>
    <name evidence="2" type="ORF">F383_24225</name>
</gene>
<dbReference type="EMBL" id="KN414474">
    <property type="protein sequence ID" value="KHG19973.1"/>
    <property type="molecule type" value="Genomic_DNA"/>
</dbReference>
<name>A0A0B0NZP9_GOSAR</name>
<feature type="region of interest" description="Disordered" evidence="1">
    <location>
        <begin position="61"/>
        <end position="112"/>
    </location>
</feature>
<evidence type="ECO:0000256" key="1">
    <source>
        <dbReference type="SAM" id="MobiDB-lite"/>
    </source>
</evidence>
<feature type="compositionally biased region" description="Polar residues" evidence="1">
    <location>
        <begin position="23"/>
        <end position="32"/>
    </location>
</feature>
<feature type="region of interest" description="Disordered" evidence="1">
    <location>
        <begin position="1"/>
        <end position="46"/>
    </location>
</feature>
<dbReference type="AlphaFoldDB" id="A0A0B0NZP9"/>
<proteinExistence type="predicted"/>
<protein>
    <submittedName>
        <fullName evidence="2">Superoxide dismutase [Cu-Zn]</fullName>
    </submittedName>
</protein>
<accession>A0A0B0NZP9</accession>
<evidence type="ECO:0000313" key="2">
    <source>
        <dbReference type="EMBL" id="KHG19973.1"/>
    </source>
</evidence>
<organism evidence="2 3">
    <name type="scientific">Gossypium arboreum</name>
    <name type="common">Tree cotton</name>
    <name type="synonym">Gossypium nanking</name>
    <dbReference type="NCBI Taxonomy" id="29729"/>
    <lineage>
        <taxon>Eukaryota</taxon>
        <taxon>Viridiplantae</taxon>
        <taxon>Streptophyta</taxon>
        <taxon>Embryophyta</taxon>
        <taxon>Tracheophyta</taxon>
        <taxon>Spermatophyta</taxon>
        <taxon>Magnoliopsida</taxon>
        <taxon>eudicotyledons</taxon>
        <taxon>Gunneridae</taxon>
        <taxon>Pentapetalae</taxon>
        <taxon>rosids</taxon>
        <taxon>malvids</taxon>
        <taxon>Malvales</taxon>
        <taxon>Malvaceae</taxon>
        <taxon>Malvoideae</taxon>
        <taxon>Gossypium</taxon>
    </lineage>
</organism>
<evidence type="ECO:0000313" key="3">
    <source>
        <dbReference type="Proteomes" id="UP000032142"/>
    </source>
</evidence>